<feature type="compositionally biased region" description="Polar residues" evidence="1">
    <location>
        <begin position="71"/>
        <end position="92"/>
    </location>
</feature>
<dbReference type="Proteomes" id="UP001652622">
    <property type="component" value="Unplaced"/>
</dbReference>
<feature type="region of interest" description="Disordered" evidence="1">
    <location>
        <begin position="1"/>
        <end position="48"/>
    </location>
</feature>
<dbReference type="GeneID" id="132709693"/>
<gene>
    <name evidence="4" type="primary">LOC132709693</name>
</gene>
<dbReference type="Gene3D" id="1.10.287.3160">
    <property type="match status" value="1"/>
</dbReference>
<dbReference type="Pfam" id="PF11560">
    <property type="entry name" value="LAP2alpha"/>
    <property type="match status" value="1"/>
</dbReference>
<dbReference type="RefSeq" id="XP_060540124.1">
    <property type="nucleotide sequence ID" value="XM_060684141.1"/>
</dbReference>
<feature type="region of interest" description="Disordered" evidence="1">
    <location>
        <begin position="220"/>
        <end position="239"/>
    </location>
</feature>
<accession>A0ABM3YVI1</accession>
<evidence type="ECO:0000313" key="4">
    <source>
        <dbReference type="RefSeq" id="XP_060540124.1"/>
    </source>
</evidence>
<feature type="compositionally biased region" description="Basic residues" evidence="1">
    <location>
        <begin position="1"/>
        <end position="11"/>
    </location>
</feature>
<evidence type="ECO:0000259" key="2">
    <source>
        <dbReference type="Pfam" id="PF11560"/>
    </source>
</evidence>
<evidence type="ECO:0000313" key="3">
    <source>
        <dbReference type="Proteomes" id="UP001652622"/>
    </source>
</evidence>
<evidence type="ECO:0000256" key="1">
    <source>
        <dbReference type="SAM" id="MobiDB-lite"/>
    </source>
</evidence>
<keyword evidence="3" id="KW-1185">Reference proteome</keyword>
<sequence>MASKRSSRPTKQRLQGEDQQGQTAVPAKRSRKTRHTAGATKSAQSSAALAKEELKLHKAIEKAIQKATKAASVQESVPLSPPSTALHSTTPQPREASPLPQASGPALSPDGSPPPAEAQAGVNVTLFGEQSEPGPNPAPSLIRPSGNQPGAPSDPASGAPETLITPVLASYIREAIREGVRQELHQGTSSWVSDQEGSLLDVEGSIISSNRMATHGGELRDAVQTRAPSSGPSEQGSLTGADLLDQEMSEDEDLAPDQPAFVGLFKPQLFRSLLHKAKLTTGLGVSRPSETSPTEGPSTSVPLFEEPIIESEEIPGPKIFRDVLQRQWSSPASGPSPNSLDKRIYNLAPELTSLLQVPSVDQPVAELSATSNLAGPPEDNLRPEDRRLEHSLVRSHQATAWSIRSTMAASFFNRASILWLRQLQARLPISDVRAQQDISKVIVALEYSADATLNASRFAAKAIGSTVASRRLLWLRQWQADSKSKWRLASSAFEGPKLFGAALEPLLVESKDKRRILPSMSRRSEIRSQSSFRPFRNQEGGFTGARRQRSFPPRQSRFPDRQFPSSSRGQARRPFRGGRGRGFRRSR</sequence>
<feature type="region of interest" description="Disordered" evidence="1">
    <location>
        <begin position="519"/>
        <end position="587"/>
    </location>
</feature>
<feature type="compositionally biased region" description="Low complexity" evidence="1">
    <location>
        <begin position="550"/>
        <end position="564"/>
    </location>
</feature>
<feature type="compositionally biased region" description="Basic residues" evidence="1">
    <location>
        <begin position="570"/>
        <end position="587"/>
    </location>
</feature>
<feature type="compositionally biased region" description="Polar residues" evidence="1">
    <location>
        <begin position="226"/>
        <end position="238"/>
    </location>
</feature>
<dbReference type="InterPro" id="IPR021623">
    <property type="entry name" value="LAP2alpha_C"/>
</dbReference>
<organism evidence="3 4">
    <name type="scientific">Pantherophis guttatus</name>
    <name type="common">Corn snake</name>
    <name type="synonym">Elaphe guttata</name>
    <dbReference type="NCBI Taxonomy" id="94885"/>
    <lineage>
        <taxon>Eukaryota</taxon>
        <taxon>Metazoa</taxon>
        <taxon>Chordata</taxon>
        <taxon>Craniata</taxon>
        <taxon>Vertebrata</taxon>
        <taxon>Euteleostomi</taxon>
        <taxon>Lepidosauria</taxon>
        <taxon>Squamata</taxon>
        <taxon>Bifurcata</taxon>
        <taxon>Unidentata</taxon>
        <taxon>Episquamata</taxon>
        <taxon>Toxicofera</taxon>
        <taxon>Serpentes</taxon>
        <taxon>Colubroidea</taxon>
        <taxon>Colubridae</taxon>
        <taxon>Colubrinae</taxon>
        <taxon>Pantherophis</taxon>
    </lineage>
</organism>
<proteinExistence type="predicted"/>
<reference evidence="4" key="1">
    <citation type="submission" date="2025-08" db="UniProtKB">
        <authorList>
            <consortium name="RefSeq"/>
        </authorList>
    </citation>
    <scope>IDENTIFICATION</scope>
    <source>
        <tissue evidence="4">Blood</tissue>
    </source>
</reference>
<protein>
    <submittedName>
        <fullName evidence="4">Protein PRRC2C-like</fullName>
    </submittedName>
</protein>
<feature type="domain" description="Lamina-associated polypeptide 2 alpha C-terminal" evidence="2">
    <location>
        <begin position="349"/>
        <end position="503"/>
    </location>
</feature>
<feature type="region of interest" description="Disordered" evidence="1">
    <location>
        <begin position="64"/>
        <end position="162"/>
    </location>
</feature>
<feature type="compositionally biased region" description="Low complexity" evidence="1">
    <location>
        <begin position="149"/>
        <end position="160"/>
    </location>
</feature>
<name>A0ABM3YVI1_PANGU</name>